<evidence type="ECO:0000256" key="1">
    <source>
        <dbReference type="ARBA" id="ARBA00004651"/>
    </source>
</evidence>
<accession>A0ABW2CLY3</accession>
<dbReference type="InterPro" id="IPR000522">
    <property type="entry name" value="ABC_transptr_permease_BtuC"/>
</dbReference>
<keyword evidence="5 8" id="KW-0812">Transmembrane</keyword>
<feature type="transmembrane region" description="Helical" evidence="8">
    <location>
        <begin position="126"/>
        <end position="143"/>
    </location>
</feature>
<dbReference type="RefSeq" id="WP_309239815.1">
    <property type="nucleotide sequence ID" value="NZ_JBHSXE010000001.1"/>
</dbReference>
<name>A0ABW2CLY3_9ACTN</name>
<sequence length="340" mass="34033">MLRLGRTFSVRLAPRGAAACAVLAAATAAVALVSLGDGEVRIPLPDVVAALTGRAGGLERTVVVGWRLPRVLLAVLLGAALGMSGAVFQSYTRNPLGSPDVIGFGTGAHTGALVAMILLGGSYPQVAAGALAGGFGTAVLVYLAAGRGGVRGARLIISGIAIAAMLAGLNTWLMTAAKMEVAMAAAAWGAGTLNGVGWEQARPAIAVLALLLPAAALLSRPMRQLELGRDTATALGLRTTATETAMITIGVALTATATAAAGPVAFIALAAPQIGRRLARSAGTALAPAAFTGAFLLVTADWLARTLFAPAQLPVGVLTVVLGGLYLLWLLIRQARSPGA</sequence>
<gene>
    <name evidence="9" type="ORF">ACFQKB_21175</name>
</gene>
<dbReference type="SUPFAM" id="SSF81345">
    <property type="entry name" value="ABC transporter involved in vitamin B12 uptake, BtuC"/>
    <property type="match status" value="1"/>
</dbReference>
<feature type="transmembrane region" description="Helical" evidence="8">
    <location>
        <begin position="155"/>
        <end position="175"/>
    </location>
</feature>
<evidence type="ECO:0000256" key="8">
    <source>
        <dbReference type="SAM" id="Phobius"/>
    </source>
</evidence>
<proteinExistence type="inferred from homology"/>
<evidence type="ECO:0000256" key="5">
    <source>
        <dbReference type="ARBA" id="ARBA00022692"/>
    </source>
</evidence>
<organism evidence="9 10">
    <name type="scientific">Actinomadura yumaensis</name>
    <dbReference type="NCBI Taxonomy" id="111807"/>
    <lineage>
        <taxon>Bacteria</taxon>
        <taxon>Bacillati</taxon>
        <taxon>Actinomycetota</taxon>
        <taxon>Actinomycetes</taxon>
        <taxon>Streptosporangiales</taxon>
        <taxon>Thermomonosporaceae</taxon>
        <taxon>Actinomadura</taxon>
    </lineage>
</organism>
<dbReference type="PANTHER" id="PTHR30472">
    <property type="entry name" value="FERRIC ENTEROBACTIN TRANSPORT SYSTEM PERMEASE PROTEIN"/>
    <property type="match status" value="1"/>
</dbReference>
<dbReference type="Proteomes" id="UP001596380">
    <property type="component" value="Unassembled WGS sequence"/>
</dbReference>
<dbReference type="PANTHER" id="PTHR30472:SF24">
    <property type="entry name" value="FERRIC ENTEROBACTIN TRANSPORT SYSTEM PERMEASE PROTEIN FEPG"/>
    <property type="match status" value="1"/>
</dbReference>
<dbReference type="Pfam" id="PF01032">
    <property type="entry name" value="FecCD"/>
    <property type="match status" value="1"/>
</dbReference>
<feature type="transmembrane region" description="Helical" evidence="8">
    <location>
        <begin position="71"/>
        <end position="89"/>
    </location>
</feature>
<comment type="subcellular location">
    <subcellularLocation>
        <location evidence="1">Cell membrane</location>
        <topology evidence="1">Multi-pass membrane protein</topology>
    </subcellularLocation>
</comment>
<feature type="transmembrane region" description="Helical" evidence="8">
    <location>
        <begin position="245"/>
        <end position="271"/>
    </location>
</feature>
<evidence type="ECO:0000256" key="7">
    <source>
        <dbReference type="ARBA" id="ARBA00023136"/>
    </source>
</evidence>
<dbReference type="Gene3D" id="1.10.3470.10">
    <property type="entry name" value="ABC transporter involved in vitamin B12 uptake, BtuC"/>
    <property type="match status" value="1"/>
</dbReference>
<evidence type="ECO:0000256" key="6">
    <source>
        <dbReference type="ARBA" id="ARBA00022989"/>
    </source>
</evidence>
<keyword evidence="4" id="KW-1003">Cell membrane</keyword>
<keyword evidence="10" id="KW-1185">Reference proteome</keyword>
<comment type="caution">
    <text evidence="9">The sequence shown here is derived from an EMBL/GenBank/DDBJ whole genome shotgun (WGS) entry which is preliminary data.</text>
</comment>
<feature type="transmembrane region" description="Helical" evidence="8">
    <location>
        <begin position="311"/>
        <end position="332"/>
    </location>
</feature>
<keyword evidence="6 8" id="KW-1133">Transmembrane helix</keyword>
<evidence type="ECO:0000256" key="2">
    <source>
        <dbReference type="ARBA" id="ARBA00007935"/>
    </source>
</evidence>
<keyword evidence="7 8" id="KW-0472">Membrane</keyword>
<dbReference type="EMBL" id="JBHSXS010000012">
    <property type="protein sequence ID" value="MFC6882280.1"/>
    <property type="molecule type" value="Genomic_DNA"/>
</dbReference>
<feature type="transmembrane region" description="Helical" evidence="8">
    <location>
        <begin position="101"/>
        <end position="120"/>
    </location>
</feature>
<reference evidence="10" key="1">
    <citation type="journal article" date="2019" name="Int. J. Syst. Evol. Microbiol.">
        <title>The Global Catalogue of Microorganisms (GCM) 10K type strain sequencing project: providing services to taxonomists for standard genome sequencing and annotation.</title>
        <authorList>
            <consortium name="The Broad Institute Genomics Platform"/>
            <consortium name="The Broad Institute Genome Sequencing Center for Infectious Disease"/>
            <person name="Wu L."/>
            <person name="Ma J."/>
        </authorList>
    </citation>
    <scope>NUCLEOTIDE SEQUENCE [LARGE SCALE GENOMIC DNA]</scope>
    <source>
        <strain evidence="10">JCM 3369</strain>
    </source>
</reference>
<evidence type="ECO:0000256" key="3">
    <source>
        <dbReference type="ARBA" id="ARBA00022448"/>
    </source>
</evidence>
<evidence type="ECO:0000256" key="4">
    <source>
        <dbReference type="ARBA" id="ARBA00022475"/>
    </source>
</evidence>
<dbReference type="CDD" id="cd06550">
    <property type="entry name" value="TM_ABC_iron-siderophores_like"/>
    <property type="match status" value="1"/>
</dbReference>
<keyword evidence="3" id="KW-0813">Transport</keyword>
<protein>
    <submittedName>
        <fullName evidence="9">FecCD family ABC transporter permease</fullName>
    </submittedName>
</protein>
<dbReference type="InterPro" id="IPR037294">
    <property type="entry name" value="ABC_BtuC-like"/>
</dbReference>
<feature type="transmembrane region" description="Helical" evidence="8">
    <location>
        <begin position="283"/>
        <end position="305"/>
    </location>
</feature>
<evidence type="ECO:0000313" key="9">
    <source>
        <dbReference type="EMBL" id="MFC6882280.1"/>
    </source>
</evidence>
<evidence type="ECO:0000313" key="10">
    <source>
        <dbReference type="Proteomes" id="UP001596380"/>
    </source>
</evidence>
<comment type="similarity">
    <text evidence="2">Belongs to the binding-protein-dependent transport system permease family. FecCD subfamily.</text>
</comment>